<dbReference type="RefSeq" id="XP_019033777.1">
    <property type="nucleotide sequence ID" value="XM_019173970.1"/>
</dbReference>
<keyword evidence="2" id="KW-0812">Transmembrane</keyword>
<gene>
    <name evidence="3" type="ORF">L198_01810</name>
</gene>
<feature type="region of interest" description="Disordered" evidence="1">
    <location>
        <begin position="147"/>
        <end position="214"/>
    </location>
</feature>
<protein>
    <submittedName>
        <fullName evidence="3">Uncharacterized protein</fullName>
    </submittedName>
</protein>
<evidence type="ECO:0000313" key="3">
    <source>
        <dbReference type="EMBL" id="ODO05122.1"/>
    </source>
</evidence>
<sequence length="214" mass="22061">MSLVDRLASQDTLQLLSTATSISLIGALSQSGTSTYNFPLFLFGIIAHEQKSSNTAFRQFLILLPITGFLDLFTLLVRSQSSILTWLAIVLVTLLKVPLWFSGGAALRERGGELGGFGGVGLPGGGANNSAGQGNWNLPMPGSFAGAMPRVFSDNGNGSGTTQPASNNNGAGQAQTQPSGQFPTSGGFRLGGEDDEGQGHAAGQPGRNGYQTIG</sequence>
<evidence type="ECO:0000256" key="2">
    <source>
        <dbReference type="SAM" id="Phobius"/>
    </source>
</evidence>
<name>A0A1E3JZ02_9TREE</name>
<comment type="caution">
    <text evidence="3">The sequence shown here is derived from an EMBL/GenBank/DDBJ whole genome shotgun (WGS) entry which is preliminary data.</text>
</comment>
<feature type="transmembrane region" description="Helical" evidence="2">
    <location>
        <begin position="83"/>
        <end position="101"/>
    </location>
</feature>
<accession>A0A1E3JZ02</accession>
<evidence type="ECO:0000313" key="4">
    <source>
        <dbReference type="Proteomes" id="UP000094819"/>
    </source>
</evidence>
<reference evidence="3 4" key="1">
    <citation type="submission" date="2016-06" db="EMBL/GenBank/DDBJ databases">
        <title>Evolution of pathogenesis and genome organization in the Tremellales.</title>
        <authorList>
            <person name="Cuomo C."/>
            <person name="Litvintseva A."/>
            <person name="Heitman J."/>
            <person name="Chen Y."/>
            <person name="Sun S."/>
            <person name="Springer D."/>
            <person name="Dromer F."/>
            <person name="Young S."/>
            <person name="Zeng Q."/>
            <person name="Chapman S."/>
            <person name="Gujja S."/>
            <person name="Saif S."/>
            <person name="Birren B."/>
        </authorList>
    </citation>
    <scope>NUCLEOTIDE SEQUENCE [LARGE SCALE GENOMIC DNA]</scope>
    <source>
        <strain evidence="3 4">CBS 7118</strain>
    </source>
</reference>
<keyword evidence="2" id="KW-1133">Transmembrane helix</keyword>
<feature type="compositionally biased region" description="Polar residues" evidence="1">
    <location>
        <begin position="154"/>
        <end position="184"/>
    </location>
</feature>
<feature type="transmembrane region" description="Helical" evidence="2">
    <location>
        <begin position="60"/>
        <end position="77"/>
    </location>
</feature>
<evidence type="ECO:0000256" key="1">
    <source>
        <dbReference type="SAM" id="MobiDB-lite"/>
    </source>
</evidence>
<proteinExistence type="predicted"/>
<dbReference type="GeneID" id="30191023"/>
<keyword evidence="4" id="KW-1185">Reference proteome</keyword>
<organism evidence="3 4">
    <name type="scientific">Cryptococcus wingfieldii CBS 7118</name>
    <dbReference type="NCBI Taxonomy" id="1295528"/>
    <lineage>
        <taxon>Eukaryota</taxon>
        <taxon>Fungi</taxon>
        <taxon>Dikarya</taxon>
        <taxon>Basidiomycota</taxon>
        <taxon>Agaricomycotina</taxon>
        <taxon>Tremellomycetes</taxon>
        <taxon>Tremellales</taxon>
        <taxon>Cryptococcaceae</taxon>
        <taxon>Cryptococcus</taxon>
    </lineage>
</organism>
<dbReference type="AlphaFoldDB" id="A0A1E3JZ02"/>
<dbReference type="Proteomes" id="UP000094819">
    <property type="component" value="Unassembled WGS sequence"/>
</dbReference>
<dbReference type="EMBL" id="AWGH01000004">
    <property type="protein sequence ID" value="ODO05122.1"/>
    <property type="molecule type" value="Genomic_DNA"/>
</dbReference>
<keyword evidence="2" id="KW-0472">Membrane</keyword>
<dbReference type="OrthoDB" id="2564605at2759"/>